<evidence type="ECO:0000256" key="1">
    <source>
        <dbReference type="ARBA" id="ARBA00022801"/>
    </source>
</evidence>
<dbReference type="SUPFAM" id="SSF53474">
    <property type="entry name" value="alpha/beta-Hydrolases"/>
    <property type="match status" value="1"/>
</dbReference>
<organism evidence="3 4">
    <name type="scientific">Ligilactobacillus ruminis</name>
    <dbReference type="NCBI Taxonomy" id="1623"/>
    <lineage>
        <taxon>Bacteria</taxon>
        <taxon>Bacillati</taxon>
        <taxon>Bacillota</taxon>
        <taxon>Bacilli</taxon>
        <taxon>Lactobacillales</taxon>
        <taxon>Lactobacillaceae</taxon>
        <taxon>Ligilactobacillus</taxon>
    </lineage>
</organism>
<sequence>MGLISLEKAALDLCQQSEKFIPTTIGLKAWRERLNLLQKMPVYQHEVTIMTEKILDEDQKKLTLQLFFPTNYQQKDKLSVVYFVHGGQFISGDAFCYHKLLAELANRGQVCVVFPEYCLAPESKAPAQLKQIKAGFEALSWLKDKYSLDLKRVICAGDDVGGGLALSLAYIATAPKIYKLLLLYPVVSAYFDNSSYYEFAGGYRISREQMKWAWQQYLGTDKAKDALYQPLLLSKKQLALMPETLIITAEADVTRSEGEAMGRKMRDAGVNVVEVGIQGIIHDFMMLNMLDKTNACRLAMNLAVDWIIKRKD</sequence>
<protein>
    <submittedName>
        <fullName evidence="3">Acetyl esterase/lipase</fullName>
    </submittedName>
</protein>
<dbReference type="Gene3D" id="3.40.50.1820">
    <property type="entry name" value="alpha/beta hydrolase"/>
    <property type="match status" value="1"/>
</dbReference>
<dbReference type="PANTHER" id="PTHR48081:SF8">
    <property type="entry name" value="ALPHA_BETA HYDROLASE FOLD-3 DOMAIN-CONTAINING PROTEIN-RELATED"/>
    <property type="match status" value="1"/>
</dbReference>
<accession>A0ABY1ABI5</accession>
<evidence type="ECO:0000313" key="3">
    <source>
        <dbReference type="EMBL" id="SEM65621.1"/>
    </source>
</evidence>
<proteinExistence type="predicted"/>
<dbReference type="InterPro" id="IPR029058">
    <property type="entry name" value="AB_hydrolase_fold"/>
</dbReference>
<dbReference type="PANTHER" id="PTHR48081">
    <property type="entry name" value="AB HYDROLASE SUPERFAMILY PROTEIN C4A8.06C"/>
    <property type="match status" value="1"/>
</dbReference>
<evidence type="ECO:0000313" key="4">
    <source>
        <dbReference type="Proteomes" id="UP000182089"/>
    </source>
</evidence>
<comment type="caution">
    <text evidence="3">The sequence shown here is derived from an EMBL/GenBank/DDBJ whole genome shotgun (WGS) entry which is preliminary data.</text>
</comment>
<dbReference type="Pfam" id="PF07859">
    <property type="entry name" value="Abhydrolase_3"/>
    <property type="match status" value="1"/>
</dbReference>
<feature type="domain" description="Alpha/beta hydrolase fold-3" evidence="2">
    <location>
        <begin position="82"/>
        <end position="285"/>
    </location>
</feature>
<dbReference type="InterPro" id="IPR013094">
    <property type="entry name" value="AB_hydrolase_3"/>
</dbReference>
<keyword evidence="1" id="KW-0378">Hydrolase</keyword>
<evidence type="ECO:0000259" key="2">
    <source>
        <dbReference type="Pfam" id="PF07859"/>
    </source>
</evidence>
<gene>
    <name evidence="3" type="ORF">SAMN05216431_10645</name>
</gene>
<dbReference type="EMBL" id="FOCC01000006">
    <property type="protein sequence ID" value="SEM65621.1"/>
    <property type="molecule type" value="Genomic_DNA"/>
</dbReference>
<dbReference type="Proteomes" id="UP000182089">
    <property type="component" value="Unassembled WGS sequence"/>
</dbReference>
<reference evidence="3 4" key="1">
    <citation type="submission" date="2016-10" db="EMBL/GenBank/DDBJ databases">
        <authorList>
            <person name="Varghese N."/>
            <person name="Submissions S."/>
        </authorList>
    </citation>
    <scope>NUCLEOTIDE SEQUENCE [LARGE SCALE GENOMIC DNA]</scope>
    <source>
        <strain evidence="3 4">WC1T17</strain>
    </source>
</reference>
<name>A0ABY1ABI5_9LACO</name>
<dbReference type="InterPro" id="IPR050300">
    <property type="entry name" value="GDXG_lipolytic_enzyme"/>
</dbReference>